<dbReference type="SMART" id="SM00785">
    <property type="entry name" value="AARP2CN"/>
    <property type="match status" value="1"/>
</dbReference>
<dbReference type="OrthoDB" id="119302at2759"/>
<dbReference type="Pfam" id="PF04950">
    <property type="entry name" value="RIBIOP_C"/>
    <property type="match status" value="1"/>
</dbReference>
<dbReference type="GO" id="GO:0030688">
    <property type="term" value="C:preribosome, small subunit precursor"/>
    <property type="evidence" value="ECO:0007669"/>
    <property type="project" value="TreeGrafter"/>
</dbReference>
<evidence type="ECO:0000256" key="2">
    <source>
        <dbReference type="ARBA" id="ARBA00022517"/>
    </source>
</evidence>
<dbReference type="GO" id="GO:0000462">
    <property type="term" value="P:maturation of SSU-rRNA from tricistronic rRNA transcript (SSU-rRNA, 5.8S rRNA, LSU-rRNA)"/>
    <property type="evidence" value="ECO:0007669"/>
    <property type="project" value="TreeGrafter"/>
</dbReference>
<feature type="region of interest" description="Disordered" evidence="6">
    <location>
        <begin position="1"/>
        <end position="61"/>
    </location>
</feature>
<dbReference type="GO" id="GO:0034511">
    <property type="term" value="F:U3 snoRNA binding"/>
    <property type="evidence" value="ECO:0007669"/>
    <property type="project" value="TreeGrafter"/>
</dbReference>
<dbReference type="EMBL" id="MU157862">
    <property type="protein sequence ID" value="KAF9527307.1"/>
    <property type="molecule type" value="Genomic_DNA"/>
</dbReference>
<reference evidence="8" key="1">
    <citation type="submission" date="2020-11" db="EMBL/GenBank/DDBJ databases">
        <authorList>
            <consortium name="DOE Joint Genome Institute"/>
            <person name="Ahrendt S."/>
            <person name="Riley R."/>
            <person name="Andreopoulos W."/>
            <person name="Labutti K."/>
            <person name="Pangilinan J."/>
            <person name="Ruiz-Duenas F.J."/>
            <person name="Barrasa J.M."/>
            <person name="Sanchez-Garcia M."/>
            <person name="Camarero S."/>
            <person name="Miyauchi S."/>
            <person name="Serrano A."/>
            <person name="Linde D."/>
            <person name="Babiker R."/>
            <person name="Drula E."/>
            <person name="Ayuso-Fernandez I."/>
            <person name="Pacheco R."/>
            <person name="Padilla G."/>
            <person name="Ferreira P."/>
            <person name="Barriuso J."/>
            <person name="Kellner H."/>
            <person name="Castanera R."/>
            <person name="Alfaro M."/>
            <person name="Ramirez L."/>
            <person name="Pisabarro A.G."/>
            <person name="Kuo A."/>
            <person name="Tritt A."/>
            <person name="Lipzen A."/>
            <person name="He G."/>
            <person name="Yan M."/>
            <person name="Ng V."/>
            <person name="Cullen D."/>
            <person name="Martin F."/>
            <person name="Rosso M.-N."/>
            <person name="Henrissat B."/>
            <person name="Hibbett D."/>
            <person name="Martinez A.T."/>
            <person name="Grigoriev I.V."/>
        </authorList>
    </citation>
    <scope>NUCLEOTIDE SEQUENCE</scope>
    <source>
        <strain evidence="8">CBS 506.95</strain>
    </source>
</reference>
<evidence type="ECO:0000256" key="3">
    <source>
        <dbReference type="ARBA" id="ARBA00023242"/>
    </source>
</evidence>
<dbReference type="InterPro" id="IPR030387">
    <property type="entry name" value="G_Bms1/Tsr1_dom"/>
</dbReference>
<feature type="domain" description="Bms1-type G" evidence="7">
    <location>
        <begin position="85"/>
        <end position="245"/>
    </location>
</feature>
<feature type="coiled-coil region" evidence="5">
    <location>
        <begin position="446"/>
        <end position="473"/>
    </location>
</feature>
<dbReference type="PANTHER" id="PTHR12858:SF1">
    <property type="entry name" value="PRE-RRNA-PROCESSING PROTEIN TSR1 HOMOLOG"/>
    <property type="match status" value="1"/>
</dbReference>
<keyword evidence="3" id="KW-0539">Nucleus</keyword>
<comment type="subcellular location">
    <subcellularLocation>
        <location evidence="1">Nucleus</location>
        <location evidence="1">Nucleolus</location>
    </subcellularLocation>
</comment>
<keyword evidence="9" id="KW-1185">Reference proteome</keyword>
<dbReference type="InterPro" id="IPR007034">
    <property type="entry name" value="BMS1_TSR1_C"/>
</dbReference>
<dbReference type="Proteomes" id="UP000807306">
    <property type="component" value="Unassembled WGS sequence"/>
</dbReference>
<feature type="region of interest" description="Disordered" evidence="6">
    <location>
        <begin position="394"/>
        <end position="417"/>
    </location>
</feature>
<gene>
    <name evidence="8" type="ORF">CPB83DRAFT_856326</name>
</gene>
<keyword evidence="5" id="KW-0175">Coiled coil</keyword>
<accession>A0A9P6EE77</accession>
<protein>
    <submittedName>
        <fullName evidence="8">Ribosome biogenesis protein tsr1</fullName>
    </submittedName>
</protein>
<dbReference type="GO" id="GO:0003924">
    <property type="term" value="F:GTPase activity"/>
    <property type="evidence" value="ECO:0007669"/>
    <property type="project" value="TreeGrafter"/>
</dbReference>
<dbReference type="GO" id="GO:0005525">
    <property type="term" value="F:GTP binding"/>
    <property type="evidence" value="ECO:0007669"/>
    <property type="project" value="TreeGrafter"/>
</dbReference>
<organism evidence="8 9">
    <name type="scientific">Crepidotus variabilis</name>
    <dbReference type="NCBI Taxonomy" id="179855"/>
    <lineage>
        <taxon>Eukaryota</taxon>
        <taxon>Fungi</taxon>
        <taxon>Dikarya</taxon>
        <taxon>Basidiomycota</taxon>
        <taxon>Agaricomycotina</taxon>
        <taxon>Agaricomycetes</taxon>
        <taxon>Agaricomycetidae</taxon>
        <taxon>Agaricales</taxon>
        <taxon>Agaricineae</taxon>
        <taxon>Crepidotaceae</taxon>
        <taxon>Crepidotus</taxon>
    </lineage>
</organism>
<dbReference type="InterPro" id="IPR039761">
    <property type="entry name" value="Bms1/Tsr1"/>
</dbReference>
<dbReference type="GO" id="GO:0005730">
    <property type="term" value="C:nucleolus"/>
    <property type="evidence" value="ECO:0007669"/>
    <property type="project" value="UniProtKB-SubCell"/>
</dbReference>
<sequence length="799" mass="89856">MVETFHHRSTLKQQNKRFKSKHASKGTLKDAAKGRIARQSPKVSATSNVTSQLKLSRKNTAKQAQLSKRQVLVSATRIFNGVDGAPRIVAVIPLTGDVDAKSAVSSLAASLDISGESCPDRGLWKIKADRFRTSLQFQTVGYRDFYTALDACKVADYVVFVMSGTVEVDSWGDVLLRTLQSQGLPEVVTLLSPSPTHDPKTKAAILKSLLSFIQYFVPSQTRVFDLDNCSDCLNALRSLSEGKPAAVRWRENRSWMLGESMEWEEGTLKVTGVVRGFTLSANRLVHLPGFGDFQISKILSASVRRTPRSCNVASMEVEPVVLAEPDVSGADSLVSTNDPDDIENEQTWPTEEEINDATCNNESDVPDAAEGTTPKRVRRVPKGMSEYQAAWIIDDDEDDEADGEANEEGGDDAQGEGDVMNEQEEEMEDLHIDDDMLTDHDRQEGVRFEDLNVEEEERQLKTWRNRRREEEDDLSFPDEIDTPQDVSARTQFQRYRGMHSFRTSPWDPYENLPRDYARIFQFEDFKRTERGVRRRAGQEEGVMEAGARVTVYLKDVPAEAASGPSVTLFSLLQHEHKVTTLNFTVQRNTEYDGSVRSKDPLILCVGPRRLSVNPIYSQHTRGGGKGPNNVHKFERYLRHGSTYVATTYGPITYGRLPCVLLKETHDPQAPQLVGMGSFMNPDTTRIVAKRIMLTGHPFKVHKKTATIRYMFFNADDVRYFKPIQLHTKYGRSGHIREPLGTHGYFKAHFDGPINQMDTVCMSLYKRVFPKWSKLWKPSTPGSHAITSALSIKSSDAMEE</sequence>
<comment type="similarity">
    <text evidence="4">Belongs to the TRAFAC class translation factor GTPase superfamily. Bms1-like GTPase family. TSR1 subfamily.</text>
</comment>
<evidence type="ECO:0000313" key="8">
    <source>
        <dbReference type="EMBL" id="KAF9527307.1"/>
    </source>
</evidence>
<feature type="compositionally biased region" description="Polar residues" evidence="6">
    <location>
        <begin position="41"/>
        <end position="54"/>
    </location>
</feature>
<dbReference type="AlphaFoldDB" id="A0A9P6EE77"/>
<dbReference type="InterPro" id="IPR012948">
    <property type="entry name" value="AARP2CN"/>
</dbReference>
<comment type="caution">
    <text evidence="8">The sequence shown here is derived from an EMBL/GenBank/DDBJ whole genome shotgun (WGS) entry which is preliminary data.</text>
</comment>
<dbReference type="SMART" id="SM01362">
    <property type="entry name" value="DUF663"/>
    <property type="match status" value="1"/>
</dbReference>
<evidence type="ECO:0000259" key="7">
    <source>
        <dbReference type="PROSITE" id="PS51714"/>
    </source>
</evidence>
<evidence type="ECO:0000256" key="1">
    <source>
        <dbReference type="ARBA" id="ARBA00004604"/>
    </source>
</evidence>
<dbReference type="Pfam" id="PF22298">
    <property type="entry name" value="Tsr1_G-like"/>
    <property type="match status" value="1"/>
</dbReference>
<evidence type="ECO:0000256" key="6">
    <source>
        <dbReference type="SAM" id="MobiDB-lite"/>
    </source>
</evidence>
<feature type="compositionally biased region" description="Basic residues" evidence="6">
    <location>
        <begin position="7"/>
        <end position="24"/>
    </location>
</feature>
<dbReference type="PANTHER" id="PTHR12858">
    <property type="entry name" value="RIBOSOME BIOGENESIS PROTEIN"/>
    <property type="match status" value="1"/>
</dbReference>
<evidence type="ECO:0000313" key="9">
    <source>
        <dbReference type="Proteomes" id="UP000807306"/>
    </source>
</evidence>
<name>A0A9P6EE77_9AGAR</name>
<proteinExistence type="inferred from homology"/>
<keyword evidence="2" id="KW-0690">Ribosome biogenesis</keyword>
<dbReference type="PROSITE" id="PS51714">
    <property type="entry name" value="G_BMS1"/>
    <property type="match status" value="1"/>
</dbReference>
<evidence type="ECO:0000256" key="5">
    <source>
        <dbReference type="SAM" id="Coils"/>
    </source>
</evidence>
<evidence type="ECO:0000256" key="4">
    <source>
        <dbReference type="ARBA" id="ARBA00038288"/>
    </source>
</evidence>
<dbReference type="Pfam" id="PF08142">
    <property type="entry name" value="AARP2CN"/>
    <property type="match status" value="1"/>
</dbReference>
<dbReference type="GO" id="GO:0000479">
    <property type="term" value="P:endonucleolytic cleavage of tricistronic rRNA transcript (SSU-rRNA, 5.8S rRNA, LSU-rRNA)"/>
    <property type="evidence" value="ECO:0007669"/>
    <property type="project" value="TreeGrafter"/>
</dbReference>